<evidence type="ECO:0000313" key="1">
    <source>
        <dbReference type="EMBL" id="WNZ27042.1"/>
    </source>
</evidence>
<dbReference type="AlphaFoldDB" id="A0AA96WYI7"/>
<name>A0AA96WYI7_9CYAN</name>
<protein>
    <submittedName>
        <fullName evidence="1">Uncharacterized protein</fullName>
    </submittedName>
</protein>
<sequence>MTTTLTCPAWTIEFEIETFNQLIVQYAPHLPLAKLHEPRLPASEQEWQKFYLYRIAGAAHDLFIVQLCAKALDRLFGDDPDVQLLLSRQIGDDGAHSLDTRQRVYELSGHDPVEAITQQVQWHWNYLGDLPTRSWLGFMAWELHYELHIVAILLLTSRLTRINEPTSAQYAYERILPDEFAHRAGVVNWWQREYAQATPGQRSELTVQLLELDEEIQRRRNSYLKDFWQRAQAALGFEIEGFDLIYDAWRREVLSYFLKIPAAQLPKLVSINE</sequence>
<gene>
    <name evidence="1" type="ORF">HJG54_29425</name>
</gene>
<accession>A0AA96WYI7</accession>
<dbReference type="EMBL" id="CP053587">
    <property type="protein sequence ID" value="WNZ27042.1"/>
    <property type="molecule type" value="Genomic_DNA"/>
</dbReference>
<organism evidence="1">
    <name type="scientific">Leptolyngbya sp. NK1-12</name>
    <dbReference type="NCBI Taxonomy" id="2547451"/>
    <lineage>
        <taxon>Bacteria</taxon>
        <taxon>Bacillati</taxon>
        <taxon>Cyanobacteriota</taxon>
        <taxon>Cyanophyceae</taxon>
        <taxon>Leptolyngbyales</taxon>
        <taxon>Leptolyngbyaceae</taxon>
        <taxon>Leptolyngbya group</taxon>
        <taxon>Leptolyngbya</taxon>
    </lineage>
</organism>
<reference evidence="1" key="1">
    <citation type="submission" date="2020-05" db="EMBL/GenBank/DDBJ databases">
        <authorList>
            <person name="Zhu T."/>
            <person name="Keshari N."/>
            <person name="Lu X."/>
        </authorList>
    </citation>
    <scope>NUCLEOTIDE SEQUENCE</scope>
    <source>
        <strain evidence="1">NK1-12</strain>
    </source>
</reference>
<dbReference type="RefSeq" id="WP_316436640.1">
    <property type="nucleotide sequence ID" value="NZ_CP053587.1"/>
</dbReference>
<proteinExistence type="predicted"/>